<dbReference type="Pfam" id="PF00675">
    <property type="entry name" value="Peptidase_M16"/>
    <property type="match status" value="1"/>
</dbReference>
<evidence type="ECO:0000313" key="4">
    <source>
        <dbReference type="EMBL" id="KAF1025602.1"/>
    </source>
</evidence>
<accession>A0A833UD53</accession>
<dbReference type="InterPro" id="IPR011249">
    <property type="entry name" value="Metalloenz_LuxS/M16"/>
</dbReference>
<keyword evidence="4" id="KW-0645">Protease</keyword>
<dbReference type="Pfam" id="PF05193">
    <property type="entry name" value="Peptidase_M16_C"/>
    <property type="match status" value="1"/>
</dbReference>
<keyword evidence="4" id="KW-0378">Hydrolase</keyword>
<dbReference type="InterPro" id="IPR011765">
    <property type="entry name" value="Pept_M16_N"/>
</dbReference>
<dbReference type="AlphaFoldDB" id="A0A833UD53"/>
<dbReference type="InterPro" id="IPR007863">
    <property type="entry name" value="Peptidase_M16_C"/>
</dbReference>
<dbReference type="Proteomes" id="UP000490535">
    <property type="component" value="Unassembled WGS sequence"/>
</dbReference>
<dbReference type="GO" id="GO:0006508">
    <property type="term" value="P:proteolysis"/>
    <property type="evidence" value="ECO:0007669"/>
    <property type="project" value="UniProtKB-KW"/>
</dbReference>
<evidence type="ECO:0000259" key="2">
    <source>
        <dbReference type="Pfam" id="PF00675"/>
    </source>
</evidence>
<reference evidence="5" key="1">
    <citation type="journal article" date="2020" name="MBio">
        <title>Horizontal gene transfer to a defensive symbiont with a reduced genome amongst a multipartite beetle microbiome.</title>
        <authorList>
            <person name="Waterworth S.C."/>
            <person name="Florez L.V."/>
            <person name="Rees E.R."/>
            <person name="Hertweck C."/>
            <person name="Kaltenpoth M."/>
            <person name="Kwan J.C."/>
        </authorList>
    </citation>
    <scope>NUCLEOTIDE SEQUENCE [LARGE SCALE GENOMIC DNA]</scope>
</reference>
<gene>
    <name evidence="4" type="ORF">GAK29_01841</name>
</gene>
<feature type="domain" description="Peptidase M16 N-terminal" evidence="2">
    <location>
        <begin position="90"/>
        <end position="233"/>
    </location>
</feature>
<dbReference type="GO" id="GO:0008233">
    <property type="term" value="F:peptidase activity"/>
    <property type="evidence" value="ECO:0007669"/>
    <property type="project" value="UniProtKB-KW"/>
</dbReference>
<feature type="region of interest" description="Disordered" evidence="1">
    <location>
        <begin position="496"/>
        <end position="516"/>
    </location>
</feature>
<dbReference type="InterPro" id="IPR050361">
    <property type="entry name" value="MPP/UQCRC_Complex"/>
</dbReference>
<feature type="domain" description="Peptidase M16 C-terminal" evidence="3">
    <location>
        <begin position="239"/>
        <end position="415"/>
    </location>
</feature>
<comment type="caution">
    <text evidence="4">The sequence shown here is derived from an EMBL/GenBank/DDBJ whole genome shotgun (WGS) entry which is preliminary data.</text>
</comment>
<protein>
    <submittedName>
        <fullName evidence="4">Putative zinc protease</fullName>
    </submittedName>
</protein>
<proteinExistence type="predicted"/>
<dbReference type="PANTHER" id="PTHR11851:SF224">
    <property type="entry name" value="PROCESSING PROTEASE"/>
    <property type="match status" value="1"/>
</dbReference>
<organism evidence="4 5">
    <name type="scientific">Acinetobacter bereziniae</name>
    <name type="common">Acinetobacter genomosp. 10</name>
    <dbReference type="NCBI Taxonomy" id="106648"/>
    <lineage>
        <taxon>Bacteria</taxon>
        <taxon>Pseudomonadati</taxon>
        <taxon>Pseudomonadota</taxon>
        <taxon>Gammaproteobacteria</taxon>
        <taxon>Moraxellales</taxon>
        <taxon>Moraxellaceae</taxon>
        <taxon>Acinetobacter</taxon>
    </lineage>
</organism>
<dbReference type="SUPFAM" id="SSF63411">
    <property type="entry name" value="LuxS/MPP-like metallohydrolase"/>
    <property type="match status" value="2"/>
</dbReference>
<dbReference type="PANTHER" id="PTHR11851">
    <property type="entry name" value="METALLOPROTEASE"/>
    <property type="match status" value="1"/>
</dbReference>
<evidence type="ECO:0000313" key="5">
    <source>
        <dbReference type="Proteomes" id="UP000490535"/>
    </source>
</evidence>
<evidence type="ECO:0000256" key="1">
    <source>
        <dbReference type="SAM" id="MobiDB-lite"/>
    </source>
</evidence>
<dbReference type="EMBL" id="WNDP01000037">
    <property type="protein sequence ID" value="KAF1025602.1"/>
    <property type="molecule type" value="Genomic_DNA"/>
</dbReference>
<dbReference type="Gene3D" id="3.30.830.10">
    <property type="entry name" value="Metalloenzyme, LuxS/M16 peptidase-like"/>
    <property type="match status" value="2"/>
</dbReference>
<evidence type="ECO:0000259" key="3">
    <source>
        <dbReference type="Pfam" id="PF05193"/>
    </source>
</evidence>
<dbReference type="GO" id="GO:0046872">
    <property type="term" value="F:metal ion binding"/>
    <property type="evidence" value="ECO:0007669"/>
    <property type="project" value="InterPro"/>
</dbReference>
<name>A0A833UD53_ACIBZ</name>
<sequence length="536" mass="59826">MKLTPFSIYSFKTPLIVLITLLYSQLNYAEVELDNHEESDTVIDDSTLKANSTLQSLRNLDKQQQYQTPFVQDLENNQKVRTLFVSATDLPIVDIQLTFNAGSSQDQALGQGLFGMSNMAAKLITEGTDQYSAKEIASTFEGLGAQFNVTAYRDMFVVRLRVLSDPEKLNPTINMMLHVLNHAQFNSSGLNLILNNTKVGQKQIQENPSRIMNIRFYRALYGQHPYAEPTVGTNGSLKKITPELLRTFRQKLLVAQNMNIAMTGNLTAADATKLANLISQNITQGEAAAALAEPQEQNDFNIHYIPFNSTQANVIMGHLGIKRSDPDRVALEVANQMFGGSGFNSILMKELRVKRGYTYGAYSNLTTTLAQGFFSLNYATEQNQLMDSIQVAHQALRDFVKKPVQKKQLEETKEGMLRSFPMTFSSNANINAQIASIGFYQLPADYLAQYQKQLSQVTAKQVQTAVQKHLRADRLTLVVVAPTLDQEALKQMLNEDLDGQSRASNAQSQKVDINPMPDIPALIIKKTIRPQDEPSK</sequence>
<feature type="compositionally biased region" description="Polar residues" evidence="1">
    <location>
        <begin position="501"/>
        <end position="511"/>
    </location>
</feature>